<evidence type="ECO:0008006" key="3">
    <source>
        <dbReference type="Google" id="ProtNLM"/>
    </source>
</evidence>
<evidence type="ECO:0000313" key="2">
    <source>
        <dbReference type="Proteomes" id="UP000006695"/>
    </source>
</evidence>
<dbReference type="HOGENOM" id="CLU_2193215_0_0_7"/>
<dbReference type="AlphaFoldDB" id="A5GFI4"/>
<proteinExistence type="predicted"/>
<dbReference type="Proteomes" id="UP000006695">
    <property type="component" value="Chromosome"/>
</dbReference>
<dbReference type="RefSeq" id="WP_011938892.1">
    <property type="nucleotide sequence ID" value="NC_009483.1"/>
</dbReference>
<name>A5GFI4_GEOUR</name>
<dbReference type="PROSITE" id="PS51257">
    <property type="entry name" value="PROKAR_LIPOPROTEIN"/>
    <property type="match status" value="1"/>
</dbReference>
<dbReference type="KEGG" id="gur:Gura_1999"/>
<sequence>MKPLKMICLVFLMMTVLILGCNRTESRLVGKWKNVSMPEIVEFRDNKTGVFVVQGNPGLPFTWTVVEGKRVKIDIPYMGRIQTLFGKVADDAFVLEGKGEQAVYKKTE</sequence>
<organism evidence="1 2">
    <name type="scientific">Geotalea uraniireducens (strain Rf4)</name>
    <name type="common">Geobacter uraniireducens</name>
    <dbReference type="NCBI Taxonomy" id="351605"/>
    <lineage>
        <taxon>Bacteria</taxon>
        <taxon>Pseudomonadati</taxon>
        <taxon>Thermodesulfobacteriota</taxon>
        <taxon>Desulfuromonadia</taxon>
        <taxon>Geobacterales</taxon>
        <taxon>Geobacteraceae</taxon>
        <taxon>Geotalea</taxon>
    </lineage>
</organism>
<dbReference type="STRING" id="351605.Gura_1999"/>
<reference evidence="1 2" key="1">
    <citation type="submission" date="2007-05" db="EMBL/GenBank/DDBJ databases">
        <title>Complete sequence of Geobacter uraniireducens Rf4.</title>
        <authorList>
            <consortium name="US DOE Joint Genome Institute"/>
            <person name="Copeland A."/>
            <person name="Lucas S."/>
            <person name="Lapidus A."/>
            <person name="Barry K."/>
            <person name="Detter J.C."/>
            <person name="Glavina del Rio T."/>
            <person name="Hammon N."/>
            <person name="Israni S."/>
            <person name="Dalin E."/>
            <person name="Tice H."/>
            <person name="Pitluck S."/>
            <person name="Chertkov O."/>
            <person name="Brettin T."/>
            <person name="Bruce D."/>
            <person name="Han C."/>
            <person name="Schmutz J."/>
            <person name="Larimer F."/>
            <person name="Land M."/>
            <person name="Hauser L."/>
            <person name="Kyrpides N."/>
            <person name="Mikhailova N."/>
            <person name="Shelobolina E."/>
            <person name="Aklujkar M."/>
            <person name="Lovley D."/>
            <person name="Richardson P."/>
        </authorList>
    </citation>
    <scope>NUCLEOTIDE SEQUENCE [LARGE SCALE GENOMIC DNA]</scope>
    <source>
        <strain evidence="1 2">Rf4</strain>
    </source>
</reference>
<evidence type="ECO:0000313" key="1">
    <source>
        <dbReference type="EMBL" id="ABQ26189.1"/>
    </source>
</evidence>
<accession>A5GFI4</accession>
<dbReference type="OrthoDB" id="5402487at2"/>
<keyword evidence="2" id="KW-1185">Reference proteome</keyword>
<gene>
    <name evidence="1" type="ordered locus">Gura_1999</name>
</gene>
<dbReference type="EMBL" id="CP000698">
    <property type="protein sequence ID" value="ABQ26189.1"/>
    <property type="molecule type" value="Genomic_DNA"/>
</dbReference>
<protein>
    <recommendedName>
        <fullName evidence="3">DUF5640 domain-containing protein</fullName>
    </recommendedName>
</protein>